<dbReference type="Pfam" id="PF21205">
    <property type="entry name" value="Rep3_C"/>
    <property type="match status" value="1"/>
</dbReference>
<dbReference type="Gene3D" id="1.10.10.10">
    <property type="entry name" value="Winged helix-like DNA-binding domain superfamily/Winged helix DNA-binding domain"/>
    <property type="match status" value="2"/>
</dbReference>
<dbReference type="Proteomes" id="UP000095768">
    <property type="component" value="Unassembled WGS sequence"/>
</dbReference>
<dbReference type="OrthoDB" id="2084703at2"/>
<reference evidence="4 7" key="1">
    <citation type="submission" date="2016-09" db="EMBL/GenBank/DDBJ databases">
        <authorList>
            <consortium name="Pathogen Informatics"/>
        </authorList>
    </citation>
    <scope>NUCLEOTIDE SEQUENCE [LARGE SCALE GENOMIC DNA]</scope>
    <source>
        <strain evidence="4 7">82B</strain>
    </source>
</reference>
<proteinExistence type="inferred from homology"/>
<dbReference type="Pfam" id="PF01051">
    <property type="entry name" value="Rep3_N"/>
    <property type="match status" value="1"/>
</dbReference>
<evidence type="ECO:0000256" key="1">
    <source>
        <dbReference type="ARBA" id="ARBA00038283"/>
    </source>
</evidence>
<evidence type="ECO:0000256" key="2">
    <source>
        <dbReference type="SAM" id="MobiDB-lite"/>
    </source>
</evidence>
<sequence>MSGETVVYRNEMNLVPLRKFTSTEVDLFFTLCNKLKEQDTRKLEIPFDELKHLSNYYSRSQERFIRDLEHVYDKMLHLTYTERNGKSFEKFVLFTSYKVDTENQYLSISINPDLKHILNSITADFTKFELQEMTHLRSTYAKNMFRLLKQYKHTGYLRVQIDDFRERLDIPKSYRMSEIDKYVLKPIIKELGFIFKNLNINKIKAKKGRKIELLEFNFTPEKRIHSKRQPKITSDSKKKQSISREMTPEWLKKQEYEPIKPKTNKFTEEEKRAFLEKMNKREKL</sequence>
<evidence type="ECO:0000313" key="5">
    <source>
        <dbReference type="EMBL" id="SCT52663.1"/>
    </source>
</evidence>
<dbReference type="RefSeq" id="WP_069996678.1">
    <property type="nucleotide sequence ID" value="NZ_FMPG01000017.1"/>
</dbReference>
<feature type="region of interest" description="Disordered" evidence="2">
    <location>
        <begin position="225"/>
        <end position="256"/>
    </location>
</feature>
<evidence type="ECO:0000313" key="4">
    <source>
        <dbReference type="EMBL" id="SCT43177.1"/>
    </source>
</evidence>
<dbReference type="AlphaFoldDB" id="A0A1D4RZD3"/>
<feature type="compositionally biased region" description="Basic and acidic residues" evidence="2">
    <location>
        <begin position="246"/>
        <end position="256"/>
    </location>
</feature>
<protein>
    <submittedName>
        <fullName evidence="4">Replication protein Rep</fullName>
    </submittedName>
</protein>
<accession>A0A1D4RZD3</accession>
<dbReference type="InterPro" id="IPR036390">
    <property type="entry name" value="WH_DNA-bd_sf"/>
</dbReference>
<dbReference type="SUPFAM" id="SSF46785">
    <property type="entry name" value="Winged helix' DNA-binding domain"/>
    <property type="match status" value="2"/>
</dbReference>
<feature type="domain" description="Initiator Rep protein WH1" evidence="3">
    <location>
        <begin position="5"/>
        <end position="149"/>
    </location>
</feature>
<dbReference type="EMBL" id="FMPI01000033">
    <property type="protein sequence ID" value="SCT52663.1"/>
    <property type="molecule type" value="Genomic_DNA"/>
</dbReference>
<name>A0A1D4RZD3_9STAP</name>
<dbReference type="GO" id="GO:0003887">
    <property type="term" value="F:DNA-directed DNA polymerase activity"/>
    <property type="evidence" value="ECO:0007669"/>
    <property type="project" value="InterPro"/>
</dbReference>
<dbReference type="GO" id="GO:0006270">
    <property type="term" value="P:DNA replication initiation"/>
    <property type="evidence" value="ECO:0007669"/>
    <property type="project" value="InterPro"/>
</dbReference>
<evidence type="ECO:0000313" key="6">
    <source>
        <dbReference type="Proteomes" id="UP000095412"/>
    </source>
</evidence>
<comment type="similarity">
    <text evidence="1">Belongs to the initiator RepB protein family.</text>
</comment>
<reference evidence="5 6" key="2">
    <citation type="submission" date="2016-09" db="EMBL/GenBank/DDBJ databases">
        <authorList>
            <consortium name="Pathogen Informatics"/>
            <person name="Sun Q."/>
            <person name="Inoue M."/>
        </authorList>
    </citation>
    <scope>NUCLEOTIDE SEQUENCE [LARGE SCALE GENOMIC DNA]</scope>
    <source>
        <strain evidence="5 6">82C</strain>
    </source>
</reference>
<dbReference type="InterPro" id="IPR036388">
    <property type="entry name" value="WH-like_DNA-bd_sf"/>
</dbReference>
<dbReference type="Proteomes" id="UP000095412">
    <property type="component" value="Unassembled WGS sequence"/>
</dbReference>
<evidence type="ECO:0000259" key="3">
    <source>
        <dbReference type="Pfam" id="PF01051"/>
    </source>
</evidence>
<gene>
    <name evidence="4" type="primary">rep</name>
    <name evidence="4" type="ORF">SAMEA2297795_02494</name>
    <name evidence="5" type="ORF">SAMEA2297796_02569</name>
</gene>
<dbReference type="InterPro" id="IPR000525">
    <property type="entry name" value="Initiator_Rep_WH1"/>
</dbReference>
<organism evidence="4 7">
    <name type="scientific">Staphylococcus caeli</name>
    <dbReference type="NCBI Taxonomy" id="2201815"/>
    <lineage>
        <taxon>Bacteria</taxon>
        <taxon>Bacillati</taxon>
        <taxon>Bacillota</taxon>
        <taxon>Bacilli</taxon>
        <taxon>Bacillales</taxon>
        <taxon>Staphylococcaceae</taxon>
        <taxon>Staphylococcus</taxon>
    </lineage>
</organism>
<keyword evidence="6" id="KW-1185">Reference proteome</keyword>
<evidence type="ECO:0000313" key="7">
    <source>
        <dbReference type="Proteomes" id="UP000095768"/>
    </source>
</evidence>
<dbReference type="EMBL" id="FMPG01000017">
    <property type="protein sequence ID" value="SCT43177.1"/>
    <property type="molecule type" value="Genomic_DNA"/>
</dbReference>